<dbReference type="Gene3D" id="3.90.550.10">
    <property type="entry name" value="Spore Coat Polysaccharide Biosynthesis Protein SpsA, Chain A"/>
    <property type="match status" value="1"/>
</dbReference>
<dbReference type="AlphaFoldDB" id="A0AA49JY81"/>
<dbReference type="KEGG" id="pspc:Strain318_000537"/>
<dbReference type="EMBL" id="CP130612">
    <property type="protein sequence ID" value="WKW11296.1"/>
    <property type="molecule type" value="Genomic_DNA"/>
</dbReference>
<accession>A0AA49JSQ7</accession>
<evidence type="ECO:0000313" key="2">
    <source>
        <dbReference type="EMBL" id="WKW11296.1"/>
    </source>
</evidence>
<dbReference type="InterPro" id="IPR001173">
    <property type="entry name" value="Glyco_trans_2-like"/>
</dbReference>
<proteinExistence type="predicted"/>
<dbReference type="CDD" id="cd04179">
    <property type="entry name" value="DPM_DPG-synthase_like"/>
    <property type="match status" value="1"/>
</dbReference>
<evidence type="ECO:0000313" key="3">
    <source>
        <dbReference type="EMBL" id="WKW14206.1"/>
    </source>
</evidence>
<accession>A0AA49JY81</accession>
<feature type="domain" description="Glycosyltransferase 2-like" evidence="1">
    <location>
        <begin position="4"/>
        <end position="174"/>
    </location>
</feature>
<evidence type="ECO:0000313" key="4">
    <source>
        <dbReference type="Proteomes" id="UP001229955"/>
    </source>
</evidence>
<dbReference type="Proteomes" id="UP001229955">
    <property type="component" value="Chromosome"/>
</dbReference>
<protein>
    <submittedName>
        <fullName evidence="3">Glycosyltransferase family 2 protein</fullName>
    </submittedName>
</protein>
<dbReference type="RefSeq" id="WP_367886995.1">
    <property type="nucleotide sequence ID" value="NZ_CP130612.1"/>
</dbReference>
<dbReference type="SUPFAM" id="SSF53448">
    <property type="entry name" value="Nucleotide-diphospho-sugar transferases"/>
    <property type="match status" value="1"/>
</dbReference>
<dbReference type="Pfam" id="PF00535">
    <property type="entry name" value="Glycos_transf_2"/>
    <property type="match status" value="1"/>
</dbReference>
<dbReference type="EMBL" id="CP130613">
    <property type="protein sequence ID" value="WKW14206.1"/>
    <property type="molecule type" value="Genomic_DNA"/>
</dbReference>
<gene>
    <name evidence="2" type="ORF">Strain138_000537</name>
    <name evidence="3" type="ORF">Strain318_000537</name>
</gene>
<dbReference type="PANTHER" id="PTHR48090">
    <property type="entry name" value="UNDECAPRENYL-PHOSPHATE 4-DEOXY-4-FORMAMIDO-L-ARABINOSE TRANSFERASE-RELATED"/>
    <property type="match status" value="1"/>
</dbReference>
<dbReference type="InterPro" id="IPR029044">
    <property type="entry name" value="Nucleotide-diphossugar_trans"/>
</dbReference>
<keyword evidence="4" id="KW-1185">Reference proteome</keyword>
<reference evidence="3" key="1">
    <citation type="submission" date="2023-07" db="EMBL/GenBank/DDBJ databases">
        <authorList>
            <person name="Haufschild T."/>
            <person name="Kallscheuer N."/>
            <person name="Hammer J."/>
            <person name="Kohn T."/>
            <person name="Kabuu M."/>
            <person name="Jogler M."/>
            <person name="Wohfarth N."/>
            <person name="Heuer A."/>
            <person name="Rohde M."/>
            <person name="van Teeseling M.C.F."/>
            <person name="Jogler C."/>
        </authorList>
    </citation>
    <scope>NUCLEOTIDE SEQUENCE</scope>
    <source>
        <strain evidence="2">Strain 138</strain>
        <strain evidence="3">Strain 318</strain>
    </source>
</reference>
<evidence type="ECO:0000259" key="1">
    <source>
        <dbReference type="Pfam" id="PF00535"/>
    </source>
</evidence>
<sequence length="254" mass="28897">MLYICIPTHDEAPTVGVLLWRIRKVFQEYTREYEVLVYDDASTDGTREVLEPYEKALPLTVLGSATRVGYAKAVDALLREAARRTRYPRRDAAILMQADFTDRPEEIPELVKRFEGGADVVVGDREIPADAPEEIRKMQKYVGWIPKVWPLKRAVTIPGVKDPFGSMRLLRIATVRDLLRTLDTTPLSAVPSTWQTNLDLLVAAAPHARRMESVPVTLRYDLRPRDTRRQAWPEAWGMAKAAWAARKQPPPPSR</sequence>
<organism evidence="3 4">
    <name type="scientific">Pseudogemmatithrix spongiicola</name>
    <dbReference type="NCBI Taxonomy" id="3062599"/>
    <lineage>
        <taxon>Bacteria</taxon>
        <taxon>Pseudomonadati</taxon>
        <taxon>Gemmatimonadota</taxon>
        <taxon>Gemmatimonadia</taxon>
        <taxon>Gemmatimonadales</taxon>
        <taxon>Gemmatimonadaceae</taxon>
        <taxon>Pseudogemmatithrix</taxon>
    </lineage>
</organism>
<dbReference type="InterPro" id="IPR050256">
    <property type="entry name" value="Glycosyltransferase_2"/>
</dbReference>
<name>A0AA49JY81_9BACT</name>